<gene>
    <name evidence="1" type="ORF">D3871_27120</name>
</gene>
<proteinExistence type="predicted"/>
<keyword evidence="2" id="KW-1185">Reference proteome</keyword>
<dbReference type="OrthoDB" id="8776161at2"/>
<organism evidence="1 2">
    <name type="scientific">Noviherbaspirillum saxi</name>
    <dbReference type="NCBI Taxonomy" id="2320863"/>
    <lineage>
        <taxon>Bacteria</taxon>
        <taxon>Pseudomonadati</taxon>
        <taxon>Pseudomonadota</taxon>
        <taxon>Betaproteobacteria</taxon>
        <taxon>Burkholderiales</taxon>
        <taxon>Oxalobacteraceae</taxon>
        <taxon>Noviherbaspirillum</taxon>
    </lineage>
</organism>
<accession>A0A3A3FYX6</accession>
<evidence type="ECO:0008006" key="3">
    <source>
        <dbReference type="Google" id="ProtNLM"/>
    </source>
</evidence>
<dbReference type="Proteomes" id="UP000265955">
    <property type="component" value="Unassembled WGS sequence"/>
</dbReference>
<dbReference type="AlphaFoldDB" id="A0A3A3FYX6"/>
<name>A0A3A3FYX6_9BURK</name>
<dbReference type="EMBL" id="QYUO01000003">
    <property type="protein sequence ID" value="RJF92299.1"/>
    <property type="molecule type" value="Genomic_DNA"/>
</dbReference>
<dbReference type="RefSeq" id="WP_119772186.1">
    <property type="nucleotide sequence ID" value="NZ_QYUO01000003.1"/>
</dbReference>
<reference evidence="2" key="1">
    <citation type="submission" date="2018-09" db="EMBL/GenBank/DDBJ databases">
        <authorList>
            <person name="Zhu H."/>
        </authorList>
    </citation>
    <scope>NUCLEOTIDE SEQUENCE [LARGE SCALE GENOMIC DNA]</scope>
    <source>
        <strain evidence="2">K1R23-30</strain>
    </source>
</reference>
<comment type="caution">
    <text evidence="1">The sequence shown here is derived from an EMBL/GenBank/DDBJ whole genome shotgun (WGS) entry which is preliminary data.</text>
</comment>
<evidence type="ECO:0000313" key="2">
    <source>
        <dbReference type="Proteomes" id="UP000265955"/>
    </source>
</evidence>
<protein>
    <recommendedName>
        <fullName evidence="3">Response regulatory domain-containing protein</fullName>
    </recommendedName>
</protein>
<sequence>MLHTINQALREMSSPKPKVLIAEVPRVIPVVEDAWHGYFDLTFCTTMQEAQRLLQEPFDVIVCGTHFADSNMFDLLRHAKASPQACETPFLCVRVLDGELDETAFQGISMAAKALAAAGFIDVNRWRREYGFDGARTKLRQLVFDLAGVEHLV</sequence>
<evidence type="ECO:0000313" key="1">
    <source>
        <dbReference type="EMBL" id="RJF92299.1"/>
    </source>
</evidence>